<evidence type="ECO:0000313" key="1">
    <source>
        <dbReference type="EMBL" id="GGZ38824.1"/>
    </source>
</evidence>
<protein>
    <submittedName>
        <fullName evidence="1">Uncharacterized protein</fullName>
    </submittedName>
</protein>
<name>A0ABQ3BF82_9ACTN</name>
<accession>A0ABQ3BF82</accession>
<organism evidence="1 2">
    <name type="scientific">Streptomyces rubiginosohelvolus</name>
    <dbReference type="NCBI Taxonomy" id="67362"/>
    <lineage>
        <taxon>Bacteria</taxon>
        <taxon>Bacillati</taxon>
        <taxon>Actinomycetota</taxon>
        <taxon>Actinomycetes</taxon>
        <taxon>Kitasatosporales</taxon>
        <taxon>Streptomycetaceae</taxon>
        <taxon>Streptomyces</taxon>
    </lineage>
</organism>
<keyword evidence="2" id="KW-1185">Reference proteome</keyword>
<sequence length="213" mass="21800">MVQLTPLSNLPYPQPTDAANVPLHVQSLAQALDGRTVLRLATTVALNSVASPVTGMLAWVTNPGRYYFYTGSYWHPVLPSPVLKLNAVAGTTTSATYAEALTGSTGDTMVAAFTAPPSGTVIITVGARVSSSVATASGLMSVAVKQGTTVTSATADTRAAISVGTAQNSVSTVFQISGLTGGVAYTATPAYRSSATTSTATFANRFLRVDPVH</sequence>
<dbReference type="Proteomes" id="UP000624183">
    <property type="component" value="Unassembled WGS sequence"/>
</dbReference>
<dbReference type="EMBL" id="BMUW01000001">
    <property type="protein sequence ID" value="GGZ38824.1"/>
    <property type="molecule type" value="Genomic_DNA"/>
</dbReference>
<reference evidence="2" key="1">
    <citation type="journal article" date="2019" name="Int. J. Syst. Evol. Microbiol.">
        <title>The Global Catalogue of Microorganisms (GCM) 10K type strain sequencing project: providing services to taxonomists for standard genome sequencing and annotation.</title>
        <authorList>
            <consortium name="The Broad Institute Genomics Platform"/>
            <consortium name="The Broad Institute Genome Sequencing Center for Infectious Disease"/>
            <person name="Wu L."/>
            <person name="Ma J."/>
        </authorList>
    </citation>
    <scope>NUCLEOTIDE SEQUENCE [LARGE SCALE GENOMIC DNA]</scope>
    <source>
        <strain evidence="2">JCM 4602</strain>
    </source>
</reference>
<proteinExistence type="predicted"/>
<gene>
    <name evidence="1" type="ORF">GCM10010328_10890</name>
</gene>
<comment type="caution">
    <text evidence="1">The sequence shown here is derived from an EMBL/GenBank/DDBJ whole genome shotgun (WGS) entry which is preliminary data.</text>
</comment>
<evidence type="ECO:0000313" key="2">
    <source>
        <dbReference type="Proteomes" id="UP000624183"/>
    </source>
</evidence>